<organism evidence="13 14">
    <name type="scientific">Runella salmonicolor</name>
    <dbReference type="NCBI Taxonomy" id="2950278"/>
    <lineage>
        <taxon>Bacteria</taxon>
        <taxon>Pseudomonadati</taxon>
        <taxon>Bacteroidota</taxon>
        <taxon>Cytophagia</taxon>
        <taxon>Cytophagales</taxon>
        <taxon>Spirosomataceae</taxon>
        <taxon>Runella</taxon>
    </lineage>
</organism>
<comment type="function">
    <text evidence="11">Peptidoglycan polymerase that catalyzes glycan chain elongation from lipid-linked precursors.</text>
</comment>
<evidence type="ECO:0000256" key="1">
    <source>
        <dbReference type="ARBA" id="ARBA00022475"/>
    </source>
</evidence>
<evidence type="ECO:0000256" key="11">
    <source>
        <dbReference type="HAMAP-Rule" id="MF_00766"/>
    </source>
</evidence>
<feature type="domain" description="Glycosyl transferase family 51" evidence="12">
    <location>
        <begin position="74"/>
        <end position="240"/>
    </location>
</feature>
<sequence length="251" mass="28358">MAANRIRPATATAPKSKPASAGWRSLIVRILLKTILYFVIGSVIWVTVLKFVPVWVTPLMIARKMEAISEGRSSKIYSDWTPMSEMSKEAPLSVVASEDQLFPEHWGFDFKSMGNAFKHNLRGKKIRGASTISQQVAKNVFLWQGRSYIRKGLEAYFTVLIEIIWGKERILEVYLNVAETGNMTFGYGAAAQRFFYKPASSLTRNEAARIAAVLPSPLRFSAKNPSSYVQRRTAQIARQMRMLGRDYILNL</sequence>
<keyword evidence="6 11" id="KW-0133">Cell shape</keyword>
<proteinExistence type="inferred from homology"/>
<keyword evidence="3 11" id="KW-0328">Glycosyltransferase</keyword>
<evidence type="ECO:0000313" key="13">
    <source>
        <dbReference type="EMBL" id="MCP1386174.1"/>
    </source>
</evidence>
<dbReference type="HAMAP" id="MF_00766">
    <property type="entry name" value="PGT_MtgA"/>
    <property type="match status" value="1"/>
</dbReference>
<accession>A0ABT1FWM3</accession>
<dbReference type="Pfam" id="PF00912">
    <property type="entry name" value="Transgly"/>
    <property type="match status" value="1"/>
</dbReference>
<evidence type="ECO:0000256" key="5">
    <source>
        <dbReference type="ARBA" id="ARBA00022692"/>
    </source>
</evidence>
<dbReference type="PANTHER" id="PTHR30400">
    <property type="entry name" value="MONOFUNCTIONAL BIOSYNTHETIC PEPTIDOGLYCAN TRANSGLYCOSYLASE"/>
    <property type="match status" value="1"/>
</dbReference>
<protein>
    <recommendedName>
        <fullName evidence="11">Biosynthetic peptidoglycan transglycosylase</fullName>
        <ecNumber evidence="11">2.4.99.28</ecNumber>
    </recommendedName>
    <alternativeName>
        <fullName evidence="11">Glycan polymerase</fullName>
    </alternativeName>
    <alternativeName>
        <fullName evidence="11">Peptidoglycan glycosyltransferase MtgA</fullName>
        <shortName evidence="11">PGT</shortName>
    </alternativeName>
</protein>
<keyword evidence="2" id="KW-0997">Cell inner membrane</keyword>
<dbReference type="InterPro" id="IPR036950">
    <property type="entry name" value="PBP_transglycosylase"/>
</dbReference>
<gene>
    <name evidence="11 13" type="primary">mtgA</name>
    <name evidence="13" type="ORF">NCI00_27285</name>
</gene>
<evidence type="ECO:0000313" key="14">
    <source>
        <dbReference type="Proteomes" id="UP001204772"/>
    </source>
</evidence>
<dbReference type="InterPro" id="IPR001264">
    <property type="entry name" value="Glyco_trans_51"/>
</dbReference>
<evidence type="ECO:0000256" key="10">
    <source>
        <dbReference type="ARBA" id="ARBA00023316"/>
    </source>
</evidence>
<keyword evidence="1 11" id="KW-1003">Cell membrane</keyword>
<dbReference type="InterPro" id="IPR023346">
    <property type="entry name" value="Lysozyme-like_dom_sf"/>
</dbReference>
<dbReference type="Proteomes" id="UP001204772">
    <property type="component" value="Unassembled WGS sequence"/>
</dbReference>
<keyword evidence="14" id="KW-1185">Reference proteome</keyword>
<evidence type="ECO:0000259" key="12">
    <source>
        <dbReference type="Pfam" id="PF00912"/>
    </source>
</evidence>
<name>A0ABT1FWM3_9BACT</name>
<evidence type="ECO:0000256" key="3">
    <source>
        <dbReference type="ARBA" id="ARBA00022676"/>
    </source>
</evidence>
<evidence type="ECO:0000256" key="4">
    <source>
        <dbReference type="ARBA" id="ARBA00022679"/>
    </source>
</evidence>
<keyword evidence="4 11" id="KW-0808">Transferase</keyword>
<dbReference type="Gene3D" id="1.10.3810.10">
    <property type="entry name" value="Biosynthetic peptidoglycan transglycosylase-like"/>
    <property type="match status" value="1"/>
</dbReference>
<dbReference type="RefSeq" id="WP_253532871.1">
    <property type="nucleotide sequence ID" value="NZ_JAMZEL010000018.1"/>
</dbReference>
<keyword evidence="5 11" id="KW-0812">Transmembrane</keyword>
<dbReference type="NCBIfam" id="TIGR02070">
    <property type="entry name" value="mono_pep_trsgly"/>
    <property type="match status" value="1"/>
</dbReference>
<comment type="pathway">
    <text evidence="11">Cell wall biogenesis; peptidoglycan biosynthesis.</text>
</comment>
<comment type="caution">
    <text evidence="13">The sequence shown here is derived from an EMBL/GenBank/DDBJ whole genome shotgun (WGS) entry which is preliminary data.</text>
</comment>
<evidence type="ECO:0000256" key="7">
    <source>
        <dbReference type="ARBA" id="ARBA00022984"/>
    </source>
</evidence>
<comment type="subcellular location">
    <subcellularLocation>
        <location evidence="11">Cell membrane</location>
        <topology evidence="11">Single-pass membrane protein</topology>
    </subcellularLocation>
</comment>
<feature type="transmembrane region" description="Helical" evidence="11">
    <location>
        <begin position="35"/>
        <end position="56"/>
    </location>
</feature>
<keyword evidence="9 11" id="KW-0472">Membrane</keyword>
<keyword evidence="7 11" id="KW-0573">Peptidoglycan synthesis</keyword>
<comment type="similarity">
    <text evidence="11">Belongs to the glycosyltransferase 51 family.</text>
</comment>
<dbReference type="EC" id="2.4.99.28" evidence="11"/>
<dbReference type="PANTHER" id="PTHR30400:SF0">
    <property type="entry name" value="BIOSYNTHETIC PEPTIDOGLYCAN TRANSGLYCOSYLASE"/>
    <property type="match status" value="1"/>
</dbReference>
<keyword evidence="8 11" id="KW-1133">Transmembrane helix</keyword>
<dbReference type="GO" id="GO:0016757">
    <property type="term" value="F:glycosyltransferase activity"/>
    <property type="evidence" value="ECO:0007669"/>
    <property type="project" value="UniProtKB-KW"/>
</dbReference>
<keyword evidence="10 11" id="KW-0961">Cell wall biogenesis/degradation</keyword>
<dbReference type="InterPro" id="IPR011812">
    <property type="entry name" value="Pep_trsgly"/>
</dbReference>
<evidence type="ECO:0000256" key="8">
    <source>
        <dbReference type="ARBA" id="ARBA00022989"/>
    </source>
</evidence>
<reference evidence="13 14" key="1">
    <citation type="submission" date="2022-06" db="EMBL/GenBank/DDBJ databases">
        <title>Runella sp. S5 genome sequencing.</title>
        <authorList>
            <person name="Park S."/>
        </authorList>
    </citation>
    <scope>NUCLEOTIDE SEQUENCE [LARGE SCALE GENOMIC DNA]</scope>
    <source>
        <strain evidence="13 14">S5</strain>
    </source>
</reference>
<evidence type="ECO:0000256" key="6">
    <source>
        <dbReference type="ARBA" id="ARBA00022960"/>
    </source>
</evidence>
<comment type="catalytic activity">
    <reaction evidence="11">
        <text>[GlcNAc-(1-&gt;4)-Mur2Ac(oyl-L-Ala-gamma-D-Glu-L-Lys-D-Ala-D-Ala)](n)-di-trans,octa-cis-undecaprenyl diphosphate + beta-D-GlcNAc-(1-&gt;4)-Mur2Ac(oyl-L-Ala-gamma-D-Glu-L-Lys-D-Ala-D-Ala)-di-trans,octa-cis-undecaprenyl diphosphate = [GlcNAc-(1-&gt;4)-Mur2Ac(oyl-L-Ala-gamma-D-Glu-L-Lys-D-Ala-D-Ala)](n+1)-di-trans,octa-cis-undecaprenyl diphosphate + di-trans,octa-cis-undecaprenyl diphosphate + H(+)</text>
        <dbReference type="Rhea" id="RHEA:23708"/>
        <dbReference type="Rhea" id="RHEA-COMP:9602"/>
        <dbReference type="Rhea" id="RHEA-COMP:9603"/>
        <dbReference type="ChEBI" id="CHEBI:15378"/>
        <dbReference type="ChEBI" id="CHEBI:58405"/>
        <dbReference type="ChEBI" id="CHEBI:60033"/>
        <dbReference type="ChEBI" id="CHEBI:78435"/>
        <dbReference type="EC" id="2.4.99.28"/>
    </reaction>
</comment>
<evidence type="ECO:0000256" key="9">
    <source>
        <dbReference type="ARBA" id="ARBA00023136"/>
    </source>
</evidence>
<dbReference type="EMBL" id="JAMZEL010000018">
    <property type="protein sequence ID" value="MCP1386174.1"/>
    <property type="molecule type" value="Genomic_DNA"/>
</dbReference>
<dbReference type="SUPFAM" id="SSF53955">
    <property type="entry name" value="Lysozyme-like"/>
    <property type="match status" value="1"/>
</dbReference>
<evidence type="ECO:0000256" key="2">
    <source>
        <dbReference type="ARBA" id="ARBA00022519"/>
    </source>
</evidence>